<reference evidence="4" key="2">
    <citation type="journal article" date="2023" name="IMA Fungus">
        <title>Comparative genomic study of the Penicillium genus elucidates a diverse pangenome and 15 lateral gene transfer events.</title>
        <authorList>
            <person name="Petersen C."/>
            <person name="Sorensen T."/>
            <person name="Nielsen M.R."/>
            <person name="Sondergaard T.E."/>
            <person name="Sorensen J.L."/>
            <person name="Fitzpatrick D.A."/>
            <person name="Frisvad J.C."/>
            <person name="Nielsen K.L."/>
        </authorList>
    </citation>
    <scope>NUCLEOTIDE SEQUENCE</scope>
    <source>
        <strain evidence="4">IBT 17660</strain>
    </source>
</reference>
<dbReference type="InterPro" id="IPR002110">
    <property type="entry name" value="Ankyrin_rpt"/>
</dbReference>
<keyword evidence="5" id="KW-1185">Reference proteome</keyword>
<dbReference type="AlphaFoldDB" id="A0A9W9WEV3"/>
<dbReference type="SMART" id="SM00248">
    <property type="entry name" value="ANK"/>
    <property type="match status" value="4"/>
</dbReference>
<keyword evidence="1" id="KW-0677">Repeat</keyword>
<dbReference type="SUPFAM" id="SSF48403">
    <property type="entry name" value="Ankyrin repeat"/>
    <property type="match status" value="1"/>
</dbReference>
<feature type="repeat" description="ANK" evidence="3">
    <location>
        <begin position="50"/>
        <end position="82"/>
    </location>
</feature>
<dbReference type="PANTHER" id="PTHR24201">
    <property type="entry name" value="ANK_REP_REGION DOMAIN-CONTAINING PROTEIN"/>
    <property type="match status" value="1"/>
</dbReference>
<dbReference type="Proteomes" id="UP001147760">
    <property type="component" value="Unassembled WGS sequence"/>
</dbReference>
<organism evidence="4 5">
    <name type="scientific">Penicillium desertorum</name>
    <dbReference type="NCBI Taxonomy" id="1303715"/>
    <lineage>
        <taxon>Eukaryota</taxon>
        <taxon>Fungi</taxon>
        <taxon>Dikarya</taxon>
        <taxon>Ascomycota</taxon>
        <taxon>Pezizomycotina</taxon>
        <taxon>Eurotiomycetes</taxon>
        <taxon>Eurotiomycetidae</taxon>
        <taxon>Eurotiales</taxon>
        <taxon>Aspergillaceae</taxon>
        <taxon>Penicillium</taxon>
    </lineage>
</organism>
<keyword evidence="2 3" id="KW-0040">ANK repeat</keyword>
<evidence type="ECO:0000256" key="2">
    <source>
        <dbReference type="ARBA" id="ARBA00023043"/>
    </source>
</evidence>
<evidence type="ECO:0000256" key="1">
    <source>
        <dbReference type="ARBA" id="ARBA00022737"/>
    </source>
</evidence>
<dbReference type="Gene3D" id="1.25.40.20">
    <property type="entry name" value="Ankyrin repeat-containing domain"/>
    <property type="match status" value="1"/>
</dbReference>
<evidence type="ECO:0000256" key="3">
    <source>
        <dbReference type="PROSITE-ProRule" id="PRU00023"/>
    </source>
</evidence>
<protein>
    <submittedName>
        <fullName evidence="4">Uncharacterized protein</fullName>
    </submittedName>
</protein>
<gene>
    <name evidence="4" type="ORF">N7530_012031</name>
</gene>
<reference evidence="4" key="1">
    <citation type="submission" date="2022-12" db="EMBL/GenBank/DDBJ databases">
        <authorList>
            <person name="Petersen C."/>
        </authorList>
    </citation>
    <scope>NUCLEOTIDE SEQUENCE</scope>
    <source>
        <strain evidence="4">IBT 17660</strain>
    </source>
</reference>
<dbReference type="EMBL" id="JAPWDO010000009">
    <property type="protein sequence ID" value="KAJ5456757.1"/>
    <property type="molecule type" value="Genomic_DNA"/>
</dbReference>
<evidence type="ECO:0000313" key="4">
    <source>
        <dbReference type="EMBL" id="KAJ5456757.1"/>
    </source>
</evidence>
<name>A0A9W9WEV3_9EURO</name>
<sequence>MVALLLKHGVNENKIGWKDTPALVAAMPFPSIVDMLLERGADCQVTFGSDKFTPIECAIRSGNVAMVQRLLDHGVPLEICEAVTGRTMPTSAAVGGAPMLQFLHPYGVIPVPSDRDAQYAMPAAVRRGDSLTTEYFLNQGFDPNSDLGKVREYSFYDLNIISYLGSAAEARDPVATGATLDVLLHYGADIDKLEELPCCWSRHLSHKKTRLVSLRLLLERGANPLPEHKFGLSMLTEAAERNRKEAIQLLLTHAEKRALTLDDLQVI</sequence>
<accession>A0A9W9WEV3</accession>
<dbReference type="PROSITE" id="PS50088">
    <property type="entry name" value="ANK_REPEAT"/>
    <property type="match status" value="1"/>
</dbReference>
<dbReference type="OrthoDB" id="341259at2759"/>
<dbReference type="InterPro" id="IPR036770">
    <property type="entry name" value="Ankyrin_rpt-contain_sf"/>
</dbReference>
<dbReference type="Pfam" id="PF12796">
    <property type="entry name" value="Ank_2"/>
    <property type="match status" value="1"/>
</dbReference>
<dbReference type="InterPro" id="IPR050776">
    <property type="entry name" value="Ank_Repeat/CDKN_Inhibitor"/>
</dbReference>
<evidence type="ECO:0000313" key="5">
    <source>
        <dbReference type="Proteomes" id="UP001147760"/>
    </source>
</evidence>
<proteinExistence type="predicted"/>
<comment type="caution">
    <text evidence="4">The sequence shown here is derived from an EMBL/GenBank/DDBJ whole genome shotgun (WGS) entry which is preliminary data.</text>
</comment>